<evidence type="ECO:0000313" key="1">
    <source>
        <dbReference type="EMBL" id="KAE8971960.1"/>
    </source>
</evidence>
<dbReference type="Proteomes" id="UP000435112">
    <property type="component" value="Unassembled WGS sequence"/>
</dbReference>
<reference evidence="1 2" key="1">
    <citation type="submission" date="2018-09" db="EMBL/GenBank/DDBJ databases">
        <title>Genomic investigation of the strawberry pathogen Phytophthora fragariae indicates pathogenicity is determined by transcriptional variation in three key races.</title>
        <authorList>
            <person name="Adams T.M."/>
            <person name="Armitage A.D."/>
            <person name="Sobczyk M.K."/>
            <person name="Bates H.J."/>
            <person name="Dunwell J.M."/>
            <person name="Nellist C.F."/>
            <person name="Harrison R.J."/>
        </authorList>
    </citation>
    <scope>NUCLEOTIDE SEQUENCE [LARGE SCALE GENOMIC DNA]</scope>
    <source>
        <strain evidence="1 2">SCRP324</strain>
    </source>
</reference>
<dbReference type="OrthoDB" id="10295296at2759"/>
<evidence type="ECO:0008006" key="3">
    <source>
        <dbReference type="Google" id="ProtNLM"/>
    </source>
</evidence>
<dbReference type="AlphaFoldDB" id="A0A6A3HPS2"/>
<organism evidence="1 2">
    <name type="scientific">Phytophthora rubi</name>
    <dbReference type="NCBI Taxonomy" id="129364"/>
    <lineage>
        <taxon>Eukaryota</taxon>
        <taxon>Sar</taxon>
        <taxon>Stramenopiles</taxon>
        <taxon>Oomycota</taxon>
        <taxon>Peronosporomycetes</taxon>
        <taxon>Peronosporales</taxon>
        <taxon>Peronosporaceae</taxon>
        <taxon>Phytophthora</taxon>
    </lineage>
</organism>
<gene>
    <name evidence="1" type="ORF">PR002_g26660</name>
</gene>
<name>A0A6A3HPS2_9STRA</name>
<sequence>MCVENLVWLLNQGHKEEAKPVIARLYGEEQVQKVLKLYKYLLNLIRVLFIKLAVWFPINRRIWFAVKFITILVHDHLEVF</sequence>
<accession>A0A6A3HPS2</accession>
<evidence type="ECO:0000313" key="2">
    <source>
        <dbReference type="Proteomes" id="UP000435112"/>
    </source>
</evidence>
<proteinExistence type="predicted"/>
<protein>
    <recommendedName>
        <fullName evidence="3">Timeless N-terminal domain-containing protein</fullName>
    </recommendedName>
</protein>
<dbReference type="EMBL" id="QXFU01003903">
    <property type="protein sequence ID" value="KAE8971960.1"/>
    <property type="molecule type" value="Genomic_DNA"/>
</dbReference>
<comment type="caution">
    <text evidence="1">The sequence shown here is derived from an EMBL/GenBank/DDBJ whole genome shotgun (WGS) entry which is preliminary data.</text>
</comment>